<dbReference type="EMBL" id="OU466858">
    <property type="protein sequence ID" value="CAH2046467.1"/>
    <property type="molecule type" value="Genomic_DNA"/>
</dbReference>
<keyword evidence="3" id="KW-1185">Reference proteome</keyword>
<gene>
    <name evidence="2" type="ORF">TAV2_LOCUS7728</name>
</gene>
<accession>A0AAU9RPA8</accession>
<evidence type="ECO:0000313" key="3">
    <source>
        <dbReference type="Proteomes" id="UP000836841"/>
    </source>
</evidence>
<feature type="compositionally biased region" description="Polar residues" evidence="1">
    <location>
        <begin position="47"/>
        <end position="58"/>
    </location>
</feature>
<evidence type="ECO:0000256" key="1">
    <source>
        <dbReference type="SAM" id="MobiDB-lite"/>
    </source>
</evidence>
<name>A0AAU9RPA8_THLAR</name>
<organism evidence="2 3">
    <name type="scientific">Thlaspi arvense</name>
    <name type="common">Field penny-cress</name>
    <dbReference type="NCBI Taxonomy" id="13288"/>
    <lineage>
        <taxon>Eukaryota</taxon>
        <taxon>Viridiplantae</taxon>
        <taxon>Streptophyta</taxon>
        <taxon>Embryophyta</taxon>
        <taxon>Tracheophyta</taxon>
        <taxon>Spermatophyta</taxon>
        <taxon>Magnoliopsida</taxon>
        <taxon>eudicotyledons</taxon>
        <taxon>Gunneridae</taxon>
        <taxon>Pentapetalae</taxon>
        <taxon>rosids</taxon>
        <taxon>malvids</taxon>
        <taxon>Brassicales</taxon>
        <taxon>Brassicaceae</taxon>
        <taxon>Thlaspideae</taxon>
        <taxon>Thlaspi</taxon>
    </lineage>
</organism>
<proteinExistence type="predicted"/>
<protein>
    <submittedName>
        <fullName evidence="2">Uncharacterized protein</fullName>
    </submittedName>
</protein>
<evidence type="ECO:0000313" key="2">
    <source>
        <dbReference type="EMBL" id="CAH2046467.1"/>
    </source>
</evidence>
<dbReference type="Proteomes" id="UP000836841">
    <property type="component" value="Chromosome 2"/>
</dbReference>
<sequence length="88" mass="9386">MRKNTCSKLGQVIIVVVLIYRTEAALRLPHEPLLITGRRMMAYNQNAIIGTPPSQSQPGGRKGPGKIDDSNKPHMYIGAGSSSGGVSP</sequence>
<feature type="region of interest" description="Disordered" evidence="1">
    <location>
        <begin position="47"/>
        <end position="88"/>
    </location>
</feature>
<reference evidence="2 3" key="1">
    <citation type="submission" date="2022-03" db="EMBL/GenBank/DDBJ databases">
        <authorList>
            <person name="Nunn A."/>
            <person name="Chopra R."/>
            <person name="Nunn A."/>
            <person name="Contreras Garrido A."/>
        </authorList>
    </citation>
    <scope>NUCLEOTIDE SEQUENCE [LARGE SCALE GENOMIC DNA]</scope>
</reference>
<dbReference type="AlphaFoldDB" id="A0AAU9RPA8"/>